<name>A0A2N5ZMA5_MUIH1</name>
<dbReference type="Pfam" id="PF03450">
    <property type="entry name" value="CO_deh_flav_C"/>
    <property type="match status" value="1"/>
</dbReference>
<evidence type="ECO:0000313" key="2">
    <source>
        <dbReference type="EMBL" id="PLX19743.1"/>
    </source>
</evidence>
<gene>
    <name evidence="2" type="ORF">C0601_00840</name>
</gene>
<dbReference type="PROSITE" id="PS51387">
    <property type="entry name" value="FAD_PCMH"/>
    <property type="match status" value="1"/>
</dbReference>
<dbReference type="PANTHER" id="PTHR42659">
    <property type="entry name" value="XANTHINE DEHYDROGENASE SUBUNIT C-RELATED"/>
    <property type="match status" value="1"/>
</dbReference>
<protein>
    <submittedName>
        <fullName evidence="2">Xanthine dehydrogenase family protein subunit M</fullName>
    </submittedName>
</protein>
<evidence type="ECO:0000259" key="1">
    <source>
        <dbReference type="PROSITE" id="PS51387"/>
    </source>
</evidence>
<proteinExistence type="predicted"/>
<dbReference type="InterPro" id="IPR051312">
    <property type="entry name" value="Diverse_Substr_Oxidored"/>
</dbReference>
<dbReference type="Proteomes" id="UP000234857">
    <property type="component" value="Unassembled WGS sequence"/>
</dbReference>
<dbReference type="PANTHER" id="PTHR42659:SF9">
    <property type="entry name" value="XANTHINE DEHYDROGENASE FAD-BINDING SUBUNIT XDHB-RELATED"/>
    <property type="match status" value="1"/>
</dbReference>
<dbReference type="InterPro" id="IPR005107">
    <property type="entry name" value="CO_DH_flav_C"/>
</dbReference>
<dbReference type="InterPro" id="IPR016167">
    <property type="entry name" value="FAD-bd_PCMH_sub1"/>
</dbReference>
<comment type="caution">
    <text evidence="2">The sequence shown here is derived from an EMBL/GenBank/DDBJ whole genome shotgun (WGS) entry which is preliminary data.</text>
</comment>
<evidence type="ECO:0000313" key="3">
    <source>
        <dbReference type="Proteomes" id="UP000234857"/>
    </source>
</evidence>
<dbReference type="SMART" id="SM01092">
    <property type="entry name" value="CO_deh_flav_C"/>
    <property type="match status" value="1"/>
</dbReference>
<dbReference type="InterPro" id="IPR016166">
    <property type="entry name" value="FAD-bd_PCMH"/>
</dbReference>
<organism evidence="2 3">
    <name type="scientific">Muiribacterium halophilum</name>
    <dbReference type="NCBI Taxonomy" id="2053465"/>
    <lineage>
        <taxon>Bacteria</taxon>
        <taxon>Candidatus Muiribacteriota</taxon>
        <taxon>Candidatus Muiribacteriia</taxon>
        <taxon>Candidatus Muiribacteriales</taxon>
        <taxon>Candidatus Muiribacteriaceae</taxon>
        <taxon>Candidatus Muiribacterium</taxon>
    </lineage>
</organism>
<dbReference type="InterPro" id="IPR002346">
    <property type="entry name" value="Mopterin_DH_FAD-bd"/>
</dbReference>
<dbReference type="Gene3D" id="3.30.390.50">
    <property type="entry name" value="CO dehydrogenase flavoprotein, C-terminal domain"/>
    <property type="match status" value="1"/>
</dbReference>
<reference evidence="2 3" key="1">
    <citation type="submission" date="2017-11" db="EMBL/GenBank/DDBJ databases">
        <title>Genome-resolved metagenomics identifies genetic mobility, metabolic interactions, and unexpected diversity in perchlorate-reducing communities.</title>
        <authorList>
            <person name="Barnum T.P."/>
            <person name="Figueroa I.A."/>
            <person name="Carlstrom C.I."/>
            <person name="Lucas L.N."/>
            <person name="Engelbrektson A.L."/>
            <person name="Coates J.D."/>
        </authorList>
    </citation>
    <scope>NUCLEOTIDE SEQUENCE [LARGE SCALE GENOMIC DNA]</scope>
    <source>
        <strain evidence="2">BM706</strain>
    </source>
</reference>
<dbReference type="EMBL" id="PKTG01000019">
    <property type="protein sequence ID" value="PLX19743.1"/>
    <property type="molecule type" value="Genomic_DNA"/>
</dbReference>
<dbReference type="InterPro" id="IPR036318">
    <property type="entry name" value="FAD-bd_PCMH-like_sf"/>
</dbReference>
<dbReference type="Gene3D" id="3.30.465.10">
    <property type="match status" value="1"/>
</dbReference>
<dbReference type="InterPro" id="IPR016169">
    <property type="entry name" value="FAD-bd_PCMH_sub2"/>
</dbReference>
<dbReference type="AlphaFoldDB" id="A0A2N5ZMA5"/>
<dbReference type="GO" id="GO:0016491">
    <property type="term" value="F:oxidoreductase activity"/>
    <property type="evidence" value="ECO:0007669"/>
    <property type="project" value="InterPro"/>
</dbReference>
<dbReference type="Gene3D" id="3.30.43.10">
    <property type="entry name" value="Uridine Diphospho-n-acetylenolpyruvylglucosamine Reductase, domain 2"/>
    <property type="match status" value="1"/>
</dbReference>
<dbReference type="GO" id="GO:0071949">
    <property type="term" value="F:FAD binding"/>
    <property type="evidence" value="ECO:0007669"/>
    <property type="project" value="InterPro"/>
</dbReference>
<dbReference type="SUPFAM" id="SSF55447">
    <property type="entry name" value="CO dehydrogenase flavoprotein C-terminal domain-like"/>
    <property type="match status" value="1"/>
</dbReference>
<feature type="domain" description="FAD-binding PCMH-type" evidence="1">
    <location>
        <begin position="1"/>
        <end position="175"/>
    </location>
</feature>
<dbReference type="Pfam" id="PF00941">
    <property type="entry name" value="FAD_binding_5"/>
    <property type="match status" value="1"/>
</dbReference>
<sequence>MPTLNYLCPTTSSELKKILKKKKTDSFILAGGTDLLVKIRHNVVKPKEIIDIKKIKKFNEIKLTKTQLNIGCAATLNEIAENKTIKEKFPAIADGSLSIGSTQIRNRGTLVGNLCNSSPVADTVPGLLIYDAKIKILSPTGTKTVSIHDFITGVGKNILKKNEIVESVILPLPKNTKSAFLKNARRKALDLSSVNVAVGLFNKSKKNPDIRIAVGACAPITKRAQKAEKFLKKNGLTDETIKKAAKMLPISPISDLRGSKEFRNKIAHRLFIKLATQLGEV</sequence>
<dbReference type="SUPFAM" id="SSF56176">
    <property type="entry name" value="FAD-binding/transporter-associated domain-like"/>
    <property type="match status" value="1"/>
</dbReference>
<accession>A0A2N5ZMA5</accession>
<dbReference type="InterPro" id="IPR036683">
    <property type="entry name" value="CO_DH_flav_C_dom_sf"/>
</dbReference>